<gene>
    <name evidence="2" type="ORF">EFY79_13575</name>
</gene>
<feature type="transmembrane region" description="Helical" evidence="1">
    <location>
        <begin position="70"/>
        <end position="91"/>
    </location>
</feature>
<proteinExistence type="predicted"/>
<protein>
    <submittedName>
        <fullName evidence="2">DUF2752 domain-containing protein</fullName>
    </submittedName>
</protein>
<dbReference type="AlphaFoldDB" id="A0A3M9NE74"/>
<keyword evidence="3" id="KW-1185">Reference proteome</keyword>
<sequence>MKLLRRYFELTAWVTAILLLALMNPATDTHYSFCLFKFIGIQFCPGCGLGHSISYLFHGDFKQSFNSHPLGFFAVAVIFHRMYQLISVHFISKTKSYNYGN</sequence>
<dbReference type="RefSeq" id="WP_123121265.1">
    <property type="nucleotide sequence ID" value="NZ_RJJR01000011.1"/>
</dbReference>
<keyword evidence="1" id="KW-0472">Membrane</keyword>
<reference evidence="2 3" key="1">
    <citation type="submission" date="2018-11" db="EMBL/GenBank/DDBJ databases">
        <title>Draft genome sequence of Ferruginibacter sp. BO-59.</title>
        <authorList>
            <person name="Im W.T."/>
        </authorList>
    </citation>
    <scope>NUCLEOTIDE SEQUENCE [LARGE SCALE GENOMIC DNA]</scope>
    <source>
        <strain evidence="2 3">BO-59</strain>
    </source>
</reference>
<organism evidence="2 3">
    <name type="scientific">Hanamia caeni</name>
    <dbReference type="NCBI Taxonomy" id="2294116"/>
    <lineage>
        <taxon>Bacteria</taxon>
        <taxon>Pseudomonadati</taxon>
        <taxon>Bacteroidota</taxon>
        <taxon>Chitinophagia</taxon>
        <taxon>Chitinophagales</taxon>
        <taxon>Chitinophagaceae</taxon>
        <taxon>Hanamia</taxon>
    </lineage>
</organism>
<keyword evidence="1" id="KW-1133">Transmembrane helix</keyword>
<dbReference type="InterPro" id="IPR021215">
    <property type="entry name" value="DUF2752"/>
</dbReference>
<feature type="transmembrane region" description="Helical" evidence="1">
    <location>
        <begin position="35"/>
        <end position="58"/>
    </location>
</feature>
<accession>A0A3M9NE74</accession>
<name>A0A3M9NE74_9BACT</name>
<dbReference type="Pfam" id="PF10825">
    <property type="entry name" value="DUF2752"/>
    <property type="match status" value="1"/>
</dbReference>
<dbReference type="OrthoDB" id="1525013at2"/>
<evidence type="ECO:0000256" key="1">
    <source>
        <dbReference type="SAM" id="Phobius"/>
    </source>
</evidence>
<dbReference type="Proteomes" id="UP000267223">
    <property type="component" value="Unassembled WGS sequence"/>
</dbReference>
<comment type="caution">
    <text evidence="2">The sequence shown here is derived from an EMBL/GenBank/DDBJ whole genome shotgun (WGS) entry which is preliminary data.</text>
</comment>
<evidence type="ECO:0000313" key="2">
    <source>
        <dbReference type="EMBL" id="RNI35278.1"/>
    </source>
</evidence>
<keyword evidence="1" id="KW-0812">Transmembrane</keyword>
<evidence type="ECO:0000313" key="3">
    <source>
        <dbReference type="Proteomes" id="UP000267223"/>
    </source>
</evidence>
<dbReference type="EMBL" id="RJJR01000011">
    <property type="protein sequence ID" value="RNI35278.1"/>
    <property type="molecule type" value="Genomic_DNA"/>
</dbReference>